<keyword evidence="4" id="KW-1185">Reference proteome</keyword>
<protein>
    <submittedName>
        <fullName evidence="3">Unnamed protein product</fullName>
    </submittedName>
</protein>
<gene>
    <name evidence="3" type="ORF">Pfra01_001305900</name>
</gene>
<dbReference type="PANTHER" id="PTHR34409">
    <property type="entry name" value="SET DOMAIN-CONTAINING PROTEIN"/>
    <property type="match status" value="1"/>
</dbReference>
<evidence type="ECO:0000256" key="1">
    <source>
        <dbReference type="SAM" id="MobiDB-lite"/>
    </source>
</evidence>
<dbReference type="EMBL" id="BSXT01001330">
    <property type="protein sequence ID" value="GMF41359.1"/>
    <property type="molecule type" value="Genomic_DNA"/>
</dbReference>
<organism evidence="3 4">
    <name type="scientific">Phytophthora fragariaefolia</name>
    <dbReference type="NCBI Taxonomy" id="1490495"/>
    <lineage>
        <taxon>Eukaryota</taxon>
        <taxon>Sar</taxon>
        <taxon>Stramenopiles</taxon>
        <taxon>Oomycota</taxon>
        <taxon>Peronosporomycetes</taxon>
        <taxon>Peronosporales</taxon>
        <taxon>Peronosporaceae</taxon>
        <taxon>Phytophthora</taxon>
    </lineage>
</organism>
<name>A0A9W6XKJ9_9STRA</name>
<evidence type="ECO:0000313" key="4">
    <source>
        <dbReference type="Proteomes" id="UP001165121"/>
    </source>
</evidence>
<dbReference type="OrthoDB" id="129349at2759"/>
<sequence>MVRLVARLRLATSFNANRPRGAPERDFESLRRKFKVLYSTRKPTGMPNMPPHIKKTKEVKQAIDDKANVVEMDDEADEDCPIEPDCSFEAEPDGSFYVYGDGNSDGDGDSDGVQLSNGANSAARLKMLTTALATDGPAYSGHTPRPASLPAPNGARPSSARRSGLGAPSRKSKVTPNAVNVNGPPSAPVVACQYEAEKYPKMHNFSNRLGGQDLTAFRDTVSAKRALEDDKETLASSFAKAKRIHAMRTSTALKTKLASIEGTASSMGGSLLEAILLLREENERKAEERRAEEEKRRREEIAALEARYLADKADAAERRHQEKLEREERARRERDESRARTQELVMLINAIKKNA</sequence>
<reference evidence="3" key="1">
    <citation type="submission" date="2023-04" db="EMBL/GenBank/DDBJ databases">
        <title>Phytophthora fragariaefolia NBRC 109709.</title>
        <authorList>
            <person name="Ichikawa N."/>
            <person name="Sato H."/>
            <person name="Tonouchi N."/>
        </authorList>
    </citation>
    <scope>NUCLEOTIDE SEQUENCE</scope>
    <source>
        <strain evidence="3">NBRC 109709</strain>
    </source>
</reference>
<feature type="domain" description="DUF6818" evidence="2">
    <location>
        <begin position="9"/>
        <end position="79"/>
    </location>
</feature>
<dbReference type="AlphaFoldDB" id="A0A9W6XKJ9"/>
<evidence type="ECO:0000259" key="2">
    <source>
        <dbReference type="Pfam" id="PF20681"/>
    </source>
</evidence>
<comment type="caution">
    <text evidence="3">The sequence shown here is derived from an EMBL/GenBank/DDBJ whole genome shotgun (WGS) entry which is preliminary data.</text>
</comment>
<dbReference type="PANTHER" id="PTHR34409:SF1">
    <property type="entry name" value="MYB-LIKE DOMAIN-CONTAINING PROTEIN"/>
    <property type="match status" value="1"/>
</dbReference>
<feature type="region of interest" description="Disordered" evidence="1">
    <location>
        <begin position="136"/>
        <end position="181"/>
    </location>
</feature>
<feature type="region of interest" description="Disordered" evidence="1">
    <location>
        <begin position="312"/>
        <end position="339"/>
    </location>
</feature>
<dbReference type="Pfam" id="PF20681">
    <property type="entry name" value="DUF6818"/>
    <property type="match status" value="1"/>
</dbReference>
<evidence type="ECO:0000313" key="3">
    <source>
        <dbReference type="EMBL" id="GMF41359.1"/>
    </source>
</evidence>
<dbReference type="InterPro" id="IPR049203">
    <property type="entry name" value="DUF6818"/>
</dbReference>
<accession>A0A9W6XKJ9</accession>
<dbReference type="Proteomes" id="UP001165121">
    <property type="component" value="Unassembled WGS sequence"/>
</dbReference>
<proteinExistence type="predicted"/>